<comment type="similarity">
    <text evidence="3">Belongs to the LipB family.</text>
</comment>
<dbReference type="PANTHER" id="PTHR10993">
    <property type="entry name" value="OCTANOYLTRANSFERASE"/>
    <property type="match status" value="1"/>
</dbReference>
<dbReference type="NCBIfam" id="NF010925">
    <property type="entry name" value="PRK14345.1"/>
    <property type="match status" value="1"/>
</dbReference>
<dbReference type="WBParaSite" id="HCON_00105450-00001">
    <property type="protein sequence ID" value="HCON_00105450-00001"/>
    <property type="gene ID" value="HCON_00105450"/>
</dbReference>
<proteinExistence type="inferred from homology"/>
<dbReference type="CDD" id="cd16444">
    <property type="entry name" value="LipB"/>
    <property type="match status" value="1"/>
</dbReference>
<comment type="pathway">
    <text evidence="2">Protein modification; protein lipoylation via endogenous pathway; protein N(6)-(lipoyl)lysine from octanoyl-[acyl-carrier-protein]: step 1/2.</text>
</comment>
<dbReference type="AlphaFoldDB" id="A0A7I4YJQ0"/>
<dbReference type="GO" id="GO:0033819">
    <property type="term" value="F:lipoyl(octanoyl) transferase activity"/>
    <property type="evidence" value="ECO:0007669"/>
    <property type="project" value="UniProtKB-EC"/>
</dbReference>
<dbReference type="Proteomes" id="UP000025227">
    <property type="component" value="Unplaced"/>
</dbReference>
<dbReference type="InterPro" id="IPR020605">
    <property type="entry name" value="Octanoyltransferase_CS"/>
</dbReference>
<dbReference type="PROSITE" id="PS51733">
    <property type="entry name" value="BPL_LPL_CATALYTIC"/>
    <property type="match status" value="1"/>
</dbReference>
<dbReference type="InterPro" id="IPR000544">
    <property type="entry name" value="Octanoyltransferase"/>
</dbReference>
<evidence type="ECO:0000313" key="11">
    <source>
        <dbReference type="WBParaSite" id="HCON_00105450-00001"/>
    </source>
</evidence>
<dbReference type="Pfam" id="PF10210">
    <property type="entry name" value="MRP-S32"/>
    <property type="match status" value="1"/>
</dbReference>
<keyword evidence="6" id="KW-0012">Acyltransferase</keyword>
<evidence type="ECO:0000259" key="9">
    <source>
        <dbReference type="PROSITE" id="PS51733"/>
    </source>
</evidence>
<feature type="domain" description="BPL/LPL catalytic" evidence="9">
    <location>
        <begin position="147"/>
        <end position="333"/>
    </location>
</feature>
<dbReference type="OMA" id="INCATED"/>
<dbReference type="GO" id="GO:0009249">
    <property type="term" value="P:protein lipoylation"/>
    <property type="evidence" value="ECO:0007669"/>
    <property type="project" value="InterPro"/>
</dbReference>
<organism evidence="10 11">
    <name type="scientific">Haemonchus contortus</name>
    <name type="common">Barber pole worm</name>
    <dbReference type="NCBI Taxonomy" id="6289"/>
    <lineage>
        <taxon>Eukaryota</taxon>
        <taxon>Metazoa</taxon>
        <taxon>Ecdysozoa</taxon>
        <taxon>Nematoda</taxon>
        <taxon>Chromadorea</taxon>
        <taxon>Rhabditida</taxon>
        <taxon>Rhabditina</taxon>
        <taxon>Rhabditomorpha</taxon>
        <taxon>Strongyloidea</taxon>
        <taxon>Trichostrongylidae</taxon>
        <taxon>Haemonchus</taxon>
    </lineage>
</organism>
<evidence type="ECO:0000313" key="10">
    <source>
        <dbReference type="Proteomes" id="UP000025227"/>
    </source>
</evidence>
<dbReference type="UniPathway" id="UPA00538">
    <property type="reaction ID" value="UER00592"/>
</dbReference>
<protein>
    <recommendedName>
        <fullName evidence="4">lipoyl(octanoyl) transferase</fullName>
        <ecNumber evidence="4">2.3.1.181</ecNumber>
    </recommendedName>
    <alternativeName>
        <fullName evidence="7">Lipoate-protein ligase B</fullName>
    </alternativeName>
    <alternativeName>
        <fullName evidence="8">Lipoyl/octanoyl transferase</fullName>
    </alternativeName>
</protein>
<dbReference type="InterPro" id="IPR004143">
    <property type="entry name" value="BPL_LPL_catalytic"/>
</dbReference>
<dbReference type="HAMAP" id="MF_00013">
    <property type="entry name" value="LipB"/>
    <property type="match status" value="1"/>
</dbReference>
<keyword evidence="5" id="KW-0808">Transferase</keyword>
<evidence type="ECO:0000256" key="8">
    <source>
        <dbReference type="ARBA" id="ARBA00033331"/>
    </source>
</evidence>
<dbReference type="OrthoDB" id="19908at2759"/>
<dbReference type="Gene3D" id="3.30.930.10">
    <property type="entry name" value="Bira Bifunctional Protein, Domain 2"/>
    <property type="match status" value="1"/>
</dbReference>
<evidence type="ECO:0000256" key="6">
    <source>
        <dbReference type="ARBA" id="ARBA00023315"/>
    </source>
</evidence>
<dbReference type="SUPFAM" id="SSF55681">
    <property type="entry name" value="Class II aaRS and biotin synthetases"/>
    <property type="match status" value="1"/>
</dbReference>
<keyword evidence="10" id="KW-1185">Reference proteome</keyword>
<evidence type="ECO:0000256" key="7">
    <source>
        <dbReference type="ARBA" id="ARBA00030797"/>
    </source>
</evidence>
<dbReference type="Pfam" id="PF21948">
    <property type="entry name" value="LplA-B_cat"/>
    <property type="match status" value="1"/>
</dbReference>
<comment type="subcellular location">
    <subcellularLocation>
        <location evidence="1">Mitochondrion</location>
    </subcellularLocation>
</comment>
<evidence type="ECO:0000256" key="2">
    <source>
        <dbReference type="ARBA" id="ARBA00004821"/>
    </source>
</evidence>
<evidence type="ECO:0000256" key="4">
    <source>
        <dbReference type="ARBA" id="ARBA00012334"/>
    </source>
</evidence>
<sequence length="334" mass="37746">MLRVASLVAFRRYSSEAGKGNLKKIVVCRNGSVAAWHPETPFPYEHSRPVVLEEEDKAESPLSNAVNRASRWKEGPNVPQLKDIFYTSKHEWYTRTREERLRSYIMRLSSLLSRCFKLVNLGKLSYAKGLEEQHKFLDLAKKAKEKEETLNFILAVEHTPVYTVGIRSKLYTEDEEVRLKALGADFYRTSRGGLITFHGPGQLVMYPVFNLKRIAPRPIGVKRYVEMLEQVIINCATEDFCISKVGRTQHTGVWVGENRKLAALGIAVSHGVSYHGIALNCNTDLSWYDHVVGCGIEGAEATSLSRECCRDISIDETLPKMVKQFASVFNCDVA</sequence>
<evidence type="ECO:0000256" key="3">
    <source>
        <dbReference type="ARBA" id="ARBA00007907"/>
    </source>
</evidence>
<dbReference type="NCBIfam" id="TIGR00214">
    <property type="entry name" value="lipB"/>
    <property type="match status" value="1"/>
</dbReference>
<name>A0A7I4YJQ0_HAECO</name>
<accession>A0A7I4YJQ0</accession>
<dbReference type="GO" id="GO:0005739">
    <property type="term" value="C:mitochondrion"/>
    <property type="evidence" value="ECO:0007669"/>
    <property type="project" value="UniProtKB-SubCell"/>
</dbReference>
<dbReference type="PROSITE" id="PS01313">
    <property type="entry name" value="LIPB"/>
    <property type="match status" value="1"/>
</dbReference>
<dbReference type="PANTHER" id="PTHR10993:SF7">
    <property type="entry name" value="LIPOYLTRANSFERASE 2, MITOCHONDRIAL-RELATED"/>
    <property type="match status" value="1"/>
</dbReference>
<evidence type="ECO:0000256" key="5">
    <source>
        <dbReference type="ARBA" id="ARBA00022679"/>
    </source>
</evidence>
<dbReference type="EC" id="2.3.1.181" evidence="4"/>
<reference evidence="11" key="1">
    <citation type="submission" date="2020-12" db="UniProtKB">
        <authorList>
            <consortium name="WormBaseParasite"/>
        </authorList>
    </citation>
    <scope>IDENTIFICATION</scope>
    <source>
        <strain evidence="11">MHco3</strain>
    </source>
</reference>
<dbReference type="FunFam" id="3.30.930.10:FF:000035">
    <property type="entry name" value="Putative lipoyltransferase 2, mitochondrial"/>
    <property type="match status" value="1"/>
</dbReference>
<evidence type="ECO:0000256" key="1">
    <source>
        <dbReference type="ARBA" id="ARBA00004173"/>
    </source>
</evidence>
<dbReference type="InterPro" id="IPR019346">
    <property type="entry name" value="Ribosomal_mL42"/>
</dbReference>
<dbReference type="InterPro" id="IPR045864">
    <property type="entry name" value="aa-tRNA-synth_II/BPL/LPL"/>
</dbReference>